<protein>
    <submittedName>
        <fullName evidence="1">Uncharacterized protein</fullName>
    </submittedName>
</protein>
<evidence type="ECO:0000313" key="1">
    <source>
        <dbReference type="EMBL" id="KAK2998317.1"/>
    </source>
</evidence>
<proteinExistence type="predicted"/>
<dbReference type="SUPFAM" id="SSF53756">
    <property type="entry name" value="UDP-Glycosyltransferase/glycogen phosphorylase"/>
    <property type="match status" value="1"/>
</dbReference>
<name>A0AA88UYR2_9ASTE</name>
<organism evidence="1 2">
    <name type="scientific">Escallonia herrerae</name>
    <dbReference type="NCBI Taxonomy" id="1293975"/>
    <lineage>
        <taxon>Eukaryota</taxon>
        <taxon>Viridiplantae</taxon>
        <taxon>Streptophyta</taxon>
        <taxon>Embryophyta</taxon>
        <taxon>Tracheophyta</taxon>
        <taxon>Spermatophyta</taxon>
        <taxon>Magnoliopsida</taxon>
        <taxon>eudicotyledons</taxon>
        <taxon>Gunneridae</taxon>
        <taxon>Pentapetalae</taxon>
        <taxon>asterids</taxon>
        <taxon>campanulids</taxon>
        <taxon>Escalloniales</taxon>
        <taxon>Escalloniaceae</taxon>
        <taxon>Escallonia</taxon>
    </lineage>
</organism>
<reference evidence="1" key="1">
    <citation type="submission" date="2022-12" db="EMBL/GenBank/DDBJ databases">
        <title>Draft genome assemblies for two species of Escallonia (Escalloniales).</title>
        <authorList>
            <person name="Chanderbali A."/>
            <person name="Dervinis C."/>
            <person name="Anghel I."/>
            <person name="Soltis D."/>
            <person name="Soltis P."/>
            <person name="Zapata F."/>
        </authorList>
    </citation>
    <scope>NUCLEOTIDE SEQUENCE</scope>
    <source>
        <strain evidence="1">UCBG64.0493</strain>
        <tissue evidence="1">Leaf</tissue>
    </source>
</reference>
<comment type="caution">
    <text evidence="1">The sequence shown here is derived from an EMBL/GenBank/DDBJ whole genome shotgun (WGS) entry which is preliminary data.</text>
</comment>
<dbReference type="EMBL" id="JAVXUP010003710">
    <property type="protein sequence ID" value="KAK2998317.1"/>
    <property type="molecule type" value="Genomic_DNA"/>
</dbReference>
<dbReference type="AlphaFoldDB" id="A0AA88UYR2"/>
<evidence type="ECO:0000313" key="2">
    <source>
        <dbReference type="Proteomes" id="UP001188597"/>
    </source>
</evidence>
<dbReference type="Proteomes" id="UP001188597">
    <property type="component" value="Unassembled WGS sequence"/>
</dbReference>
<dbReference type="Gene3D" id="3.40.50.2000">
    <property type="entry name" value="Glycogen Phosphorylase B"/>
    <property type="match status" value="1"/>
</dbReference>
<accession>A0AA88UYR2</accession>
<sequence length="93" mass="10157">MRKAEIIIIATPAIGNLVPAVEFATHLTTTDPLLSATILIIHMPQRPLVNAYTDSRATASGNIRFLHLSPVDPPDPDQYQTSVAFISILVEKH</sequence>
<gene>
    <name evidence="1" type="ORF">RJ639_023858</name>
</gene>
<keyword evidence="2" id="KW-1185">Reference proteome</keyword>